<dbReference type="InterPro" id="IPR029057">
    <property type="entry name" value="PRTase-like"/>
</dbReference>
<dbReference type="PROSITE" id="PS51665">
    <property type="entry name" value="ENKURIN"/>
    <property type="match status" value="1"/>
</dbReference>
<accession>A0ABQ9CSX6</accession>
<dbReference type="Pfam" id="PF13864">
    <property type="entry name" value="Enkurin"/>
    <property type="match status" value="1"/>
</dbReference>
<dbReference type="InterPro" id="IPR000836">
    <property type="entry name" value="PRTase_dom"/>
</dbReference>
<dbReference type="Pfam" id="PF00156">
    <property type="entry name" value="Pribosyltran"/>
    <property type="match status" value="1"/>
</dbReference>
<dbReference type="EMBL" id="WHWB01034533">
    <property type="protein sequence ID" value="KAJ7408639.1"/>
    <property type="molecule type" value="Genomic_DNA"/>
</dbReference>
<dbReference type="CDD" id="cd06223">
    <property type="entry name" value="PRTases_typeI"/>
    <property type="match status" value="1"/>
</dbReference>
<comment type="similarity">
    <text evidence="1">Belongs to the purine/pyrimidine phosphoribosyltransferase family.</text>
</comment>
<evidence type="ECO:0000256" key="5">
    <source>
        <dbReference type="SAM" id="Coils"/>
    </source>
</evidence>
<keyword evidence="3" id="KW-0547">Nucleotide-binding</keyword>
<dbReference type="NCBIfam" id="TIGR01203">
    <property type="entry name" value="HGPRTase"/>
    <property type="match status" value="1"/>
</dbReference>
<protein>
    <recommendedName>
        <fullName evidence="7">Enkurin domain-containing protein</fullName>
    </recommendedName>
</protein>
<evidence type="ECO:0000256" key="6">
    <source>
        <dbReference type="SAM" id="MobiDB-lite"/>
    </source>
</evidence>
<keyword evidence="2" id="KW-0479">Metal-binding</keyword>
<feature type="region of interest" description="Disordered" evidence="6">
    <location>
        <begin position="39"/>
        <end position="84"/>
    </location>
</feature>
<keyword evidence="4" id="KW-0460">Magnesium</keyword>
<evidence type="ECO:0000256" key="3">
    <source>
        <dbReference type="ARBA" id="ARBA00022741"/>
    </source>
</evidence>
<feature type="domain" description="Enkurin" evidence="7">
    <location>
        <begin position="158"/>
        <end position="250"/>
    </location>
</feature>
<keyword evidence="9" id="KW-1185">Reference proteome</keyword>
<dbReference type="Proteomes" id="UP001145742">
    <property type="component" value="Unassembled WGS sequence"/>
</dbReference>
<sequence>MATQRARESPAGPPPRAEKSAKPARYISKFRAYVKHEAEKNKSQWKTMGPAKVAVPSPNDFLQKHSKKPKLAPRKKEKDGKKLPALSVPQRTYRPVIRIKKNFINRNALAVIRRVPKKPRPFCVDSRQGDKYLLEPSGLVPKYIKKKDYGATPKYVTRRNEEIKREEKEYEASVAEELKKRAMKQLSDEEKTSVLQALKKKWEETNQEFQCLPVLTDTRYKRMHKAEVELKLKQLEHDIEALEKHKRIYIANDCSNRQDQKKSSYFIPYLANFYVVLFDIQISDNWPGYSLDLFTYPQHYYGDLEYVLIPHGIIVDRTERLAKDIVQDIGDNDIVVLCVLKGGYKFCADLVEHIKNLSRNSERFISMKVDFVRLKSYHNDQSMQDMQIMGGDDLSKLTGKNVLIVEDIVGTGRTMKVLLNNIEKYKPKMIKVASLLVKRTSRPDGYRPDYYGFEIPDLFVVGYALDYNEHFRDLNSHNPICLEDNDQSLPPPPKI</sequence>
<feature type="region of interest" description="Disordered" evidence="6">
    <location>
        <begin position="1"/>
        <end position="24"/>
    </location>
</feature>
<feature type="compositionally biased region" description="Basic residues" evidence="6">
    <location>
        <begin position="64"/>
        <end position="73"/>
    </location>
</feature>
<dbReference type="InterPro" id="IPR005904">
    <property type="entry name" value="Hxn_phspho_trans"/>
</dbReference>
<feature type="coiled-coil region" evidence="5">
    <location>
        <begin position="160"/>
        <end position="192"/>
    </location>
</feature>
<dbReference type="PANTHER" id="PTHR43340">
    <property type="entry name" value="HYPOXANTHINE-GUANINE PHOSPHORIBOSYLTRANSFERASE"/>
    <property type="match status" value="1"/>
</dbReference>
<feature type="coiled-coil region" evidence="5">
    <location>
        <begin position="225"/>
        <end position="252"/>
    </location>
</feature>
<evidence type="ECO:0000256" key="2">
    <source>
        <dbReference type="ARBA" id="ARBA00022723"/>
    </source>
</evidence>
<proteinExistence type="inferred from homology"/>
<keyword evidence="5" id="KW-0175">Coiled coil</keyword>
<dbReference type="PANTHER" id="PTHR43340:SF5">
    <property type="entry name" value="PHOSPHORIBOSYLTRANSFERASE DOMAIN-CONTAINING PROTEIN 1"/>
    <property type="match status" value="1"/>
</dbReference>
<comment type="caution">
    <text evidence="8">The sequence shown here is derived from an EMBL/GenBank/DDBJ whole genome shotgun (WGS) entry which is preliminary data.</text>
</comment>
<dbReference type="InterPro" id="IPR027012">
    <property type="entry name" value="Enkurin_dom"/>
</dbReference>
<evidence type="ECO:0000256" key="4">
    <source>
        <dbReference type="ARBA" id="ARBA00022842"/>
    </source>
</evidence>
<dbReference type="SUPFAM" id="SSF53271">
    <property type="entry name" value="PRTase-like"/>
    <property type="match status" value="1"/>
</dbReference>
<evidence type="ECO:0000256" key="1">
    <source>
        <dbReference type="ARBA" id="ARBA00008391"/>
    </source>
</evidence>
<dbReference type="Gene3D" id="3.40.50.2020">
    <property type="match status" value="1"/>
</dbReference>
<reference evidence="8" key="1">
    <citation type="submission" date="2019-10" db="EMBL/GenBank/DDBJ databases">
        <authorList>
            <person name="Soares A.E.R."/>
            <person name="Aleixo A."/>
            <person name="Schneider P."/>
            <person name="Miyaki C.Y."/>
            <person name="Schneider M.P."/>
            <person name="Mello C."/>
            <person name="Vasconcelos A.T.R."/>
        </authorList>
    </citation>
    <scope>NUCLEOTIDE SEQUENCE</scope>
    <source>
        <tissue evidence="8">Muscle</tissue>
    </source>
</reference>
<dbReference type="InterPro" id="IPR050408">
    <property type="entry name" value="HGPRT"/>
</dbReference>
<gene>
    <name evidence="8" type="ORF">WISP_120406</name>
</gene>
<evidence type="ECO:0000313" key="9">
    <source>
        <dbReference type="Proteomes" id="UP001145742"/>
    </source>
</evidence>
<evidence type="ECO:0000259" key="7">
    <source>
        <dbReference type="PROSITE" id="PS51665"/>
    </source>
</evidence>
<name>A0ABQ9CSX6_9PASS</name>
<organism evidence="8 9">
    <name type="scientific">Willisornis vidua</name>
    <name type="common">Xingu scale-backed antbird</name>
    <dbReference type="NCBI Taxonomy" id="1566151"/>
    <lineage>
        <taxon>Eukaryota</taxon>
        <taxon>Metazoa</taxon>
        <taxon>Chordata</taxon>
        <taxon>Craniata</taxon>
        <taxon>Vertebrata</taxon>
        <taxon>Euteleostomi</taxon>
        <taxon>Archelosauria</taxon>
        <taxon>Archosauria</taxon>
        <taxon>Dinosauria</taxon>
        <taxon>Saurischia</taxon>
        <taxon>Theropoda</taxon>
        <taxon>Coelurosauria</taxon>
        <taxon>Aves</taxon>
        <taxon>Neognathae</taxon>
        <taxon>Neoaves</taxon>
        <taxon>Telluraves</taxon>
        <taxon>Australaves</taxon>
        <taxon>Passeriformes</taxon>
        <taxon>Thamnophilidae</taxon>
        <taxon>Willisornis</taxon>
    </lineage>
</organism>
<evidence type="ECO:0000313" key="8">
    <source>
        <dbReference type="EMBL" id="KAJ7408639.1"/>
    </source>
</evidence>